<dbReference type="RefSeq" id="WP_425057475.1">
    <property type="nucleotide sequence ID" value="NZ_SNXS01000006.1"/>
</dbReference>
<accession>A0A4R6QIM0</accession>
<name>A0A4R6QIM0_9BURK</name>
<feature type="domain" description="SnoaL-like" evidence="1">
    <location>
        <begin position="15"/>
        <end position="113"/>
    </location>
</feature>
<dbReference type="InterPro" id="IPR032710">
    <property type="entry name" value="NTF2-like_dom_sf"/>
</dbReference>
<dbReference type="AlphaFoldDB" id="A0A4R6QIM0"/>
<dbReference type="SUPFAM" id="SSF54427">
    <property type="entry name" value="NTF2-like"/>
    <property type="match status" value="1"/>
</dbReference>
<dbReference type="Proteomes" id="UP000295361">
    <property type="component" value="Unassembled WGS sequence"/>
</dbReference>
<proteinExistence type="predicted"/>
<sequence length="134" mass="15215">MMKPISQTDRHVEVVQRYLSRLEASDVEAITALFSPKAKIYSPFLGWMDPRPFFIKVREASGQSRIETLDILVSAHGGPRAIAYFIYHWQLKDGGDVHFNCVDVFDFDADGLIDCMTIMYDTHPVRAQVGSKYG</sequence>
<dbReference type="Pfam" id="PF12680">
    <property type="entry name" value="SnoaL_2"/>
    <property type="match status" value="1"/>
</dbReference>
<dbReference type="InParanoid" id="A0A4R6QIM0"/>
<comment type="caution">
    <text evidence="2">The sequence shown here is derived from an EMBL/GenBank/DDBJ whole genome shotgun (WGS) entry which is preliminary data.</text>
</comment>
<evidence type="ECO:0000259" key="1">
    <source>
        <dbReference type="Pfam" id="PF12680"/>
    </source>
</evidence>
<organism evidence="2 3">
    <name type="scientific">Roseateles toxinivorans</name>
    <dbReference type="NCBI Taxonomy" id="270368"/>
    <lineage>
        <taxon>Bacteria</taxon>
        <taxon>Pseudomonadati</taxon>
        <taxon>Pseudomonadota</taxon>
        <taxon>Betaproteobacteria</taxon>
        <taxon>Burkholderiales</taxon>
        <taxon>Sphaerotilaceae</taxon>
        <taxon>Roseateles</taxon>
    </lineage>
</organism>
<dbReference type="InterPro" id="IPR037401">
    <property type="entry name" value="SnoaL-like"/>
</dbReference>
<evidence type="ECO:0000313" key="2">
    <source>
        <dbReference type="EMBL" id="TDP62824.1"/>
    </source>
</evidence>
<protein>
    <submittedName>
        <fullName evidence="2">SnoaL-like protein</fullName>
    </submittedName>
</protein>
<keyword evidence="3" id="KW-1185">Reference proteome</keyword>
<reference evidence="2 3" key="1">
    <citation type="submission" date="2019-03" db="EMBL/GenBank/DDBJ databases">
        <title>Genomic Encyclopedia of Type Strains, Phase IV (KMG-IV): sequencing the most valuable type-strain genomes for metagenomic binning, comparative biology and taxonomic classification.</title>
        <authorList>
            <person name="Goeker M."/>
        </authorList>
    </citation>
    <scope>NUCLEOTIDE SEQUENCE [LARGE SCALE GENOMIC DNA]</scope>
    <source>
        <strain evidence="2 3">DSM 16998</strain>
    </source>
</reference>
<gene>
    <name evidence="2" type="ORF">DES47_106119</name>
</gene>
<dbReference type="Gene3D" id="3.10.450.50">
    <property type="match status" value="1"/>
</dbReference>
<dbReference type="EMBL" id="SNXS01000006">
    <property type="protein sequence ID" value="TDP62824.1"/>
    <property type="molecule type" value="Genomic_DNA"/>
</dbReference>
<evidence type="ECO:0000313" key="3">
    <source>
        <dbReference type="Proteomes" id="UP000295361"/>
    </source>
</evidence>